<proteinExistence type="predicted"/>
<feature type="domain" description="Bacterial virulence" evidence="2">
    <location>
        <begin position="274"/>
        <end position="461"/>
    </location>
</feature>
<dbReference type="Pfam" id="PF06057">
    <property type="entry name" value="VirJ"/>
    <property type="match status" value="1"/>
</dbReference>
<reference evidence="3 4" key="1">
    <citation type="submission" date="2020-08" db="EMBL/GenBank/DDBJ databases">
        <title>Genomic Encyclopedia of Type Strains, Phase IV (KMG-IV): sequencing the most valuable type-strain genomes for metagenomic binning, comparative biology and taxonomic classification.</title>
        <authorList>
            <person name="Goeker M."/>
        </authorList>
    </citation>
    <scope>NUCLEOTIDE SEQUENCE [LARGE SCALE GENOMIC DNA]</scope>
    <source>
        <strain evidence="3 4">DSM 25966</strain>
    </source>
</reference>
<feature type="chain" id="PRO_5032836214" evidence="1">
    <location>
        <begin position="21"/>
        <end position="473"/>
    </location>
</feature>
<evidence type="ECO:0000313" key="3">
    <source>
        <dbReference type="EMBL" id="MBB3933221.1"/>
    </source>
</evidence>
<dbReference type="RefSeq" id="WP_183400858.1">
    <property type="nucleotide sequence ID" value="NZ_JACIDS010000005.1"/>
</dbReference>
<dbReference type="InterPro" id="IPR011225">
    <property type="entry name" value="IV_sec_VirJ"/>
</dbReference>
<dbReference type="EMBL" id="JACIDS010000005">
    <property type="protein sequence ID" value="MBB3933221.1"/>
    <property type="molecule type" value="Genomic_DNA"/>
</dbReference>
<evidence type="ECO:0000259" key="2">
    <source>
        <dbReference type="Pfam" id="PF06057"/>
    </source>
</evidence>
<name>A0A840AWP6_9HYPH</name>
<evidence type="ECO:0000313" key="4">
    <source>
        <dbReference type="Proteomes" id="UP000553963"/>
    </source>
</evidence>
<accession>A0A840AWP6</accession>
<organism evidence="3 4">
    <name type="scientific">Kaistia hirudinis</name>
    <dbReference type="NCBI Taxonomy" id="1293440"/>
    <lineage>
        <taxon>Bacteria</taxon>
        <taxon>Pseudomonadati</taxon>
        <taxon>Pseudomonadota</taxon>
        <taxon>Alphaproteobacteria</taxon>
        <taxon>Hyphomicrobiales</taxon>
        <taxon>Kaistiaceae</taxon>
        <taxon>Kaistia</taxon>
    </lineage>
</organism>
<dbReference type="AlphaFoldDB" id="A0A840AWP6"/>
<dbReference type="InterPro" id="IPR010333">
    <property type="entry name" value="VirJ"/>
</dbReference>
<comment type="caution">
    <text evidence="3">The sequence shown here is derived from an EMBL/GenBank/DDBJ whole genome shotgun (WGS) entry which is preliminary data.</text>
</comment>
<dbReference type="InterPro" id="IPR029058">
    <property type="entry name" value="AB_hydrolase_fold"/>
</dbReference>
<feature type="signal peptide" evidence="1">
    <location>
        <begin position="1"/>
        <end position="20"/>
    </location>
</feature>
<dbReference type="Gene3D" id="3.40.50.1820">
    <property type="entry name" value="alpha/beta hydrolase"/>
    <property type="match status" value="1"/>
</dbReference>
<dbReference type="Proteomes" id="UP000553963">
    <property type="component" value="Unassembled WGS sequence"/>
</dbReference>
<protein>
    <submittedName>
        <fullName evidence="3">Type IV secretory pathway VirJ component</fullName>
    </submittedName>
</protein>
<dbReference type="PIRSF" id="PIRSF029063">
    <property type="entry name" value="IV_sec_VirJ"/>
    <property type="match status" value="1"/>
</dbReference>
<gene>
    <name evidence="3" type="ORF">GGR25_004285</name>
</gene>
<evidence type="ECO:0000256" key="1">
    <source>
        <dbReference type="SAM" id="SignalP"/>
    </source>
</evidence>
<dbReference type="SUPFAM" id="SSF53474">
    <property type="entry name" value="alpha/beta-Hydrolases"/>
    <property type="match status" value="2"/>
</dbReference>
<sequence length="473" mass="49520">MKLQLAAALLATALASPAFADADAPPPVDHFVAGTVSTAEGGLLGKPKVFLPSGAVTGAVFLFSDAKGWSAYEEAAATKLQGEGAIVVGVDTPVLFAALEKDSADECVYLVSDIEDLSHRIQRALNTENYSSPIVAGVGEAGALGLAIAAQTPDATMGHTVSVDPTLAISLVKTLCTDAPHVTTNGQTVYGLAPDDLTNPVDVYFTATAPADGKAHVAELQAKGFAIKSKAADGKPYEALQARLDHLVTPRSEADNPLADLPLIALPAKPLRNTMAIVYSGDGGWRDLDKSIGDVFQKEGVPTVGVDSLRYFWSKKTPDQTAADLARIIDVYTEEWGVNHVILVGYSFGADVLPSAYNGLPDVEKAQVAQMSLLGLSDQVDYEISVGAFLGTSSGDGQTLPEIAKIKPGLIQCVYGEDEDDSACTKLQGTSVELIKTTGGHHFDGDYEALANKILDGLKRRVAGHSGYPIAEK</sequence>
<keyword evidence="4" id="KW-1185">Reference proteome</keyword>
<keyword evidence="1" id="KW-0732">Signal</keyword>